<dbReference type="AlphaFoldDB" id="F2PI47"/>
<feature type="compositionally biased region" description="Polar residues" evidence="1">
    <location>
        <begin position="128"/>
        <end position="139"/>
    </location>
</feature>
<name>F2PI47_TRIEC</name>
<evidence type="ECO:0000313" key="2">
    <source>
        <dbReference type="EMBL" id="EGE01609.1"/>
    </source>
</evidence>
<reference evidence="3" key="1">
    <citation type="journal article" date="2012" name="MBio">
        <title>Comparative genome analysis of Trichophyton rubrum and related dermatophytes reveals candidate genes involved in infection.</title>
        <authorList>
            <person name="Martinez D.A."/>
            <person name="Oliver B.G."/>
            <person name="Graeser Y."/>
            <person name="Goldberg J.M."/>
            <person name="Li W."/>
            <person name="Martinez-Rossi N.M."/>
            <person name="Monod M."/>
            <person name="Shelest E."/>
            <person name="Barton R.C."/>
            <person name="Birch E."/>
            <person name="Brakhage A.A."/>
            <person name="Chen Z."/>
            <person name="Gurr S.J."/>
            <person name="Heiman D."/>
            <person name="Heitman J."/>
            <person name="Kosti I."/>
            <person name="Rossi A."/>
            <person name="Saif S."/>
            <person name="Samalova M."/>
            <person name="Saunders C.W."/>
            <person name="Shea T."/>
            <person name="Summerbell R.C."/>
            <person name="Xu J."/>
            <person name="Young S."/>
            <person name="Zeng Q."/>
            <person name="Birren B.W."/>
            <person name="Cuomo C.A."/>
            <person name="White T.C."/>
        </authorList>
    </citation>
    <scope>NUCLEOTIDE SEQUENCE [LARGE SCALE GENOMIC DNA]</scope>
    <source>
        <strain evidence="3">ATCC MYA-4606 / CBS 127.97</strain>
    </source>
</reference>
<gene>
    <name evidence="2" type="ORF">TEQG_00655</name>
</gene>
<sequence length="211" mass="22863">MCDEVRRTDVRLISDVEGVVTLGAVPPVGSASVQNEEPADTRQLSKVAEIFLDMGSNMSQSELPCHVGQARVSRGASVLDASSLLLRRLLAVDPSGLSTWRRTTCEVACCVLGTTDLSTVGCIPPCDKSSQPQPKQNPAYSGPASPAPLESQRLIDRCYRSMSTDGIPYPCMHDYLSPTTHRDFSFDVRYKASPLYSSSPGSLLNHRPSFN</sequence>
<evidence type="ECO:0000256" key="1">
    <source>
        <dbReference type="SAM" id="MobiDB-lite"/>
    </source>
</evidence>
<feature type="region of interest" description="Disordered" evidence="1">
    <location>
        <begin position="127"/>
        <end position="148"/>
    </location>
</feature>
<dbReference type="HOGENOM" id="CLU_1305663_0_0_1"/>
<dbReference type="EMBL" id="DS995719">
    <property type="protein sequence ID" value="EGE01609.1"/>
    <property type="molecule type" value="Genomic_DNA"/>
</dbReference>
<dbReference type="VEuPathDB" id="FungiDB:TEQG_00655"/>
<keyword evidence="3" id="KW-1185">Reference proteome</keyword>
<dbReference type="Proteomes" id="UP000009169">
    <property type="component" value="Unassembled WGS sequence"/>
</dbReference>
<evidence type="ECO:0000313" key="3">
    <source>
        <dbReference type="Proteomes" id="UP000009169"/>
    </source>
</evidence>
<accession>F2PI47</accession>
<proteinExistence type="predicted"/>
<organism evidence="2 3">
    <name type="scientific">Trichophyton equinum (strain ATCC MYA-4606 / CBS 127.97)</name>
    <name type="common">Horse ringworm fungus</name>
    <dbReference type="NCBI Taxonomy" id="559882"/>
    <lineage>
        <taxon>Eukaryota</taxon>
        <taxon>Fungi</taxon>
        <taxon>Dikarya</taxon>
        <taxon>Ascomycota</taxon>
        <taxon>Pezizomycotina</taxon>
        <taxon>Eurotiomycetes</taxon>
        <taxon>Eurotiomycetidae</taxon>
        <taxon>Onygenales</taxon>
        <taxon>Arthrodermataceae</taxon>
        <taxon>Trichophyton</taxon>
    </lineage>
</organism>
<protein>
    <submittedName>
        <fullName evidence="2">Uncharacterized protein</fullName>
    </submittedName>
</protein>